<feature type="transmembrane region" description="Helical" evidence="6">
    <location>
        <begin position="313"/>
        <end position="337"/>
    </location>
</feature>
<comment type="subcellular location">
    <subcellularLocation>
        <location evidence="1">Cell membrane</location>
        <topology evidence="1">Multi-pass membrane protein</topology>
    </subcellularLocation>
</comment>
<feature type="transmembrane region" description="Helical" evidence="6">
    <location>
        <begin position="254"/>
        <end position="281"/>
    </location>
</feature>
<feature type="transmembrane region" description="Helical" evidence="6">
    <location>
        <begin position="85"/>
        <end position="104"/>
    </location>
</feature>
<feature type="transmembrane region" description="Helical" evidence="6">
    <location>
        <begin position="225"/>
        <end position="248"/>
    </location>
</feature>
<keyword evidence="3 6" id="KW-0812">Transmembrane</keyword>
<dbReference type="PROSITE" id="PS50850">
    <property type="entry name" value="MFS"/>
    <property type="match status" value="1"/>
</dbReference>
<dbReference type="CDD" id="cd06173">
    <property type="entry name" value="MFS_MefA_like"/>
    <property type="match status" value="1"/>
</dbReference>
<accession>A0ABQ3P7P9</accession>
<feature type="transmembrane region" description="Helical" evidence="6">
    <location>
        <begin position="53"/>
        <end position="73"/>
    </location>
</feature>
<reference evidence="8" key="1">
    <citation type="submission" date="2024-05" db="EMBL/GenBank/DDBJ databases">
        <title>Whole genome shotgun sequence of Streptomyces hydrogenans NBRC 13475.</title>
        <authorList>
            <person name="Komaki H."/>
            <person name="Tamura T."/>
        </authorList>
    </citation>
    <scope>NUCLEOTIDE SEQUENCE</scope>
    <source>
        <strain evidence="8">NBRC 13475</strain>
    </source>
</reference>
<keyword evidence="4 6" id="KW-1133">Transmembrane helix</keyword>
<name>A0ABQ3P7P9_9ACTN</name>
<dbReference type="PANTHER" id="PTHR23513:SF6">
    <property type="entry name" value="MAJOR FACILITATOR SUPERFAMILY ASSOCIATED DOMAIN-CONTAINING PROTEIN"/>
    <property type="match status" value="1"/>
</dbReference>
<evidence type="ECO:0000256" key="2">
    <source>
        <dbReference type="ARBA" id="ARBA00022475"/>
    </source>
</evidence>
<dbReference type="Proteomes" id="UP001052739">
    <property type="component" value="Unassembled WGS sequence"/>
</dbReference>
<evidence type="ECO:0000313" key="8">
    <source>
        <dbReference type="EMBL" id="GHI21054.1"/>
    </source>
</evidence>
<keyword evidence="2" id="KW-1003">Cell membrane</keyword>
<dbReference type="PANTHER" id="PTHR23513">
    <property type="entry name" value="INTEGRAL MEMBRANE EFFLUX PROTEIN-RELATED"/>
    <property type="match status" value="1"/>
</dbReference>
<dbReference type="Gene3D" id="1.20.1250.20">
    <property type="entry name" value="MFS general substrate transporter like domains"/>
    <property type="match status" value="1"/>
</dbReference>
<keyword evidence="5 6" id="KW-0472">Membrane</keyword>
<evidence type="ECO:0000256" key="3">
    <source>
        <dbReference type="ARBA" id="ARBA00022692"/>
    </source>
</evidence>
<feature type="transmembrane region" description="Helical" evidence="6">
    <location>
        <begin position="110"/>
        <end position="138"/>
    </location>
</feature>
<evidence type="ECO:0000259" key="7">
    <source>
        <dbReference type="PROSITE" id="PS50850"/>
    </source>
</evidence>
<proteinExistence type="predicted"/>
<dbReference type="InterPro" id="IPR036259">
    <property type="entry name" value="MFS_trans_sf"/>
</dbReference>
<dbReference type="Pfam" id="PF07690">
    <property type="entry name" value="MFS_1"/>
    <property type="match status" value="1"/>
</dbReference>
<gene>
    <name evidence="8" type="ORF">Shyd_24250</name>
</gene>
<dbReference type="InterPro" id="IPR020846">
    <property type="entry name" value="MFS_dom"/>
</dbReference>
<feature type="transmembrane region" description="Helical" evidence="6">
    <location>
        <begin position="288"/>
        <end position="307"/>
    </location>
</feature>
<evidence type="ECO:0000256" key="4">
    <source>
        <dbReference type="ARBA" id="ARBA00022989"/>
    </source>
</evidence>
<dbReference type="EMBL" id="BNDW01000019">
    <property type="protein sequence ID" value="GHI21054.1"/>
    <property type="molecule type" value="Genomic_DNA"/>
</dbReference>
<feature type="domain" description="Major facilitator superfamily (MFS) profile" evidence="7">
    <location>
        <begin position="223"/>
        <end position="421"/>
    </location>
</feature>
<evidence type="ECO:0000256" key="1">
    <source>
        <dbReference type="ARBA" id="ARBA00004651"/>
    </source>
</evidence>
<protein>
    <submittedName>
        <fullName evidence="8">MFS transporter</fullName>
    </submittedName>
</protein>
<keyword evidence="9" id="KW-1185">Reference proteome</keyword>
<evidence type="ECO:0000256" key="5">
    <source>
        <dbReference type="ARBA" id="ARBA00023136"/>
    </source>
</evidence>
<dbReference type="InterPro" id="IPR011701">
    <property type="entry name" value="MFS"/>
</dbReference>
<feature type="transmembrane region" description="Helical" evidence="6">
    <location>
        <begin position="24"/>
        <end position="47"/>
    </location>
</feature>
<evidence type="ECO:0000256" key="6">
    <source>
        <dbReference type="SAM" id="Phobius"/>
    </source>
</evidence>
<dbReference type="SUPFAM" id="SSF103473">
    <property type="entry name" value="MFS general substrate transporter"/>
    <property type="match status" value="1"/>
</dbReference>
<dbReference type="RefSeq" id="WP_372470221.1">
    <property type="nucleotide sequence ID" value="NZ_BNBS01000069.1"/>
</dbReference>
<sequence>MALTARVPELLRERTFRRYWSGQTVSLVGDQISLMALPLAAVLVLGADAAQMGWLKTLELLPALLLNLPFGAWADRRANRRRIMIATDLGRAALLLTLPVAYALDLLTLGQLYVVAFGVGALSVLFEVCNVTLFVALVPTERYVQANSLVNGSRSMAWLAGPSIGGILVQVLTAPVALLADALTYLASAGYLAKIRPVEPAPAPVVKGHFTEGMRWVLRERSMRALFAASGTVQFFNYMFHTLFVLYVTTELGLGAGLLGLVLGTGAVGGLLGAVCSGAVVRRIGIGGSLVAGFLGFTLPLVLIPAADGPLPLVVAVLFAAEFLSCAGVMIVDVAAGSFQMALIPDAVRARVMGAFRTLNHGFRPLGALAGGVLGTAIGLRPTLWIATVGAVFAVLWLLPSPLPRMRELPTREGESVGVAP</sequence>
<feature type="transmembrane region" description="Helical" evidence="6">
    <location>
        <begin position="384"/>
        <end position="403"/>
    </location>
</feature>
<evidence type="ECO:0000313" key="9">
    <source>
        <dbReference type="Proteomes" id="UP001052739"/>
    </source>
</evidence>
<organism evidence="8 9">
    <name type="scientific">Streptomyces hydrogenans</name>
    <dbReference type="NCBI Taxonomy" id="1873719"/>
    <lineage>
        <taxon>Bacteria</taxon>
        <taxon>Bacillati</taxon>
        <taxon>Actinomycetota</taxon>
        <taxon>Actinomycetes</taxon>
        <taxon>Kitasatosporales</taxon>
        <taxon>Streptomycetaceae</taxon>
        <taxon>Streptomyces</taxon>
    </lineage>
</organism>
<comment type="caution">
    <text evidence="8">The sequence shown here is derived from an EMBL/GenBank/DDBJ whole genome shotgun (WGS) entry which is preliminary data.</text>
</comment>